<keyword evidence="6 7" id="KW-0961">Cell wall biogenesis/degradation</keyword>
<dbReference type="Gene3D" id="2.60.40.3710">
    <property type="match status" value="1"/>
</dbReference>
<dbReference type="Pfam" id="PF17964">
    <property type="entry name" value="Big_10"/>
    <property type="match status" value="1"/>
</dbReference>
<evidence type="ECO:0000256" key="7">
    <source>
        <dbReference type="PROSITE-ProRule" id="PRU01373"/>
    </source>
</evidence>
<evidence type="ECO:0000256" key="3">
    <source>
        <dbReference type="ARBA" id="ARBA00022960"/>
    </source>
</evidence>
<gene>
    <name evidence="11" type="ORF">Q8A49_30780</name>
</gene>
<dbReference type="InterPro" id="IPR041280">
    <property type="entry name" value="Big_10"/>
</dbReference>
<evidence type="ECO:0000256" key="2">
    <source>
        <dbReference type="ARBA" id="ARBA00022679"/>
    </source>
</evidence>
<feature type="region of interest" description="Disordered" evidence="8">
    <location>
        <begin position="31"/>
        <end position="62"/>
    </location>
</feature>
<organism evidence="11 12">
    <name type="scientific">Nocardiopsis tropica</name>
    <dbReference type="NCBI Taxonomy" id="109330"/>
    <lineage>
        <taxon>Bacteria</taxon>
        <taxon>Bacillati</taxon>
        <taxon>Actinomycetota</taxon>
        <taxon>Actinomycetes</taxon>
        <taxon>Streptosporangiales</taxon>
        <taxon>Nocardiopsidaceae</taxon>
        <taxon>Nocardiopsis</taxon>
    </lineage>
</organism>
<reference evidence="11 12" key="1">
    <citation type="submission" date="2023-07" db="EMBL/GenBank/DDBJ databases">
        <authorList>
            <person name="Girao M."/>
            <person name="Carvalho M.F."/>
        </authorList>
    </citation>
    <scope>NUCLEOTIDE SEQUENCE [LARGE SCALE GENOMIC DNA]</scope>
    <source>
        <strain evidence="11 12">66/93</strain>
    </source>
</reference>
<keyword evidence="2" id="KW-0808">Transferase</keyword>
<dbReference type="InterPro" id="IPR038063">
    <property type="entry name" value="Transpep_catalytic_dom"/>
</dbReference>
<feature type="region of interest" description="Disordered" evidence="8">
    <location>
        <begin position="89"/>
        <end position="123"/>
    </location>
</feature>
<evidence type="ECO:0000256" key="1">
    <source>
        <dbReference type="ARBA" id="ARBA00004752"/>
    </source>
</evidence>
<evidence type="ECO:0000313" key="11">
    <source>
        <dbReference type="EMBL" id="MEE2054891.1"/>
    </source>
</evidence>
<feature type="region of interest" description="Disordered" evidence="8">
    <location>
        <begin position="415"/>
        <end position="436"/>
    </location>
</feature>
<feature type="compositionally biased region" description="Gly residues" evidence="8">
    <location>
        <begin position="32"/>
        <end position="41"/>
    </location>
</feature>
<comment type="pathway">
    <text evidence="1 7">Cell wall biogenesis; peptidoglycan biosynthesis.</text>
</comment>
<evidence type="ECO:0000256" key="4">
    <source>
        <dbReference type="ARBA" id="ARBA00022984"/>
    </source>
</evidence>
<comment type="caution">
    <text evidence="11">The sequence shown here is derived from an EMBL/GenBank/DDBJ whole genome shotgun (WGS) entry which is preliminary data.</text>
</comment>
<keyword evidence="4 7" id="KW-0573">Peptidoglycan synthesis</keyword>
<name>A0ABU7L006_9ACTN</name>
<evidence type="ECO:0000256" key="5">
    <source>
        <dbReference type="ARBA" id="ARBA00023315"/>
    </source>
</evidence>
<proteinExistence type="predicted"/>
<dbReference type="InterPro" id="IPR005490">
    <property type="entry name" value="LD_TPept_cat_dom"/>
</dbReference>
<dbReference type="PANTHER" id="PTHR30582">
    <property type="entry name" value="L,D-TRANSPEPTIDASE"/>
    <property type="match status" value="1"/>
</dbReference>
<dbReference type="PROSITE" id="PS52029">
    <property type="entry name" value="LD_TPASE"/>
    <property type="match status" value="1"/>
</dbReference>
<keyword evidence="5" id="KW-0012">Acyltransferase</keyword>
<dbReference type="Pfam" id="PF03734">
    <property type="entry name" value="YkuD"/>
    <property type="match status" value="1"/>
</dbReference>
<keyword evidence="9" id="KW-0732">Signal</keyword>
<dbReference type="Gene3D" id="2.60.40.3780">
    <property type="match status" value="1"/>
</dbReference>
<dbReference type="Proteomes" id="UP001348641">
    <property type="component" value="Unassembled WGS sequence"/>
</dbReference>
<keyword evidence="3 7" id="KW-0133">Cell shape</keyword>
<dbReference type="InterPro" id="IPR050979">
    <property type="entry name" value="LD-transpeptidase"/>
</dbReference>
<dbReference type="CDD" id="cd16913">
    <property type="entry name" value="YkuD_like"/>
    <property type="match status" value="1"/>
</dbReference>
<accession>A0ABU7L006</accession>
<evidence type="ECO:0000313" key="12">
    <source>
        <dbReference type="Proteomes" id="UP001348641"/>
    </source>
</evidence>
<feature type="chain" id="PRO_5045726722" evidence="9">
    <location>
        <begin position="27"/>
        <end position="436"/>
    </location>
</feature>
<dbReference type="RefSeq" id="WP_330161707.1">
    <property type="nucleotide sequence ID" value="NZ_BAAAJA010000010.1"/>
</dbReference>
<sequence>MKGRVFRPAARRLVAAAAAVVLVATACTTAGGDPGGPGGEDAPGPEITVTPGTGAAPVAPNTPVRVEASGGTITDVRVEQVAADALAEAGGGAGEAGADAEGREFPGTLSGDGTRWKSDRNLTPGASVSVYATAEDAGGEETEVVAEFHTEGVDGDSRLGLVSNYPRSGQTVGVGMPVVVGFDVPVENKAQVENSIEVTSEHPVEGAWNWVDDETAVFRPREYWEPRQKVSVDLRLAGVEASEGVYGTEDDRIDFEVGRELVSTMHVPDHELEVEIDGELVRTIPVSNGKGLERFNTTTSGTHVTMEKYAELVMDSATVGIPEGSPGHYRLDVDWAVRTSDSGEFTHAAPWNGGIGHANTSNGCTNMSVRDARWFHDQALMGDILETTGTGRELEWDNGWGFWQRSWKEWLRHSETGEPQVTDGSGTPGSVHGEGL</sequence>
<feature type="active site" description="Proton donor/acceptor" evidence="7">
    <location>
        <position position="347"/>
    </location>
</feature>
<feature type="active site" description="Nucleophile" evidence="7">
    <location>
        <position position="364"/>
    </location>
</feature>
<dbReference type="SUPFAM" id="SSF141523">
    <property type="entry name" value="L,D-transpeptidase catalytic domain-like"/>
    <property type="match status" value="1"/>
</dbReference>
<evidence type="ECO:0000256" key="8">
    <source>
        <dbReference type="SAM" id="MobiDB-lite"/>
    </source>
</evidence>
<protein>
    <submittedName>
        <fullName evidence="11">Ig-like domain-containing protein</fullName>
    </submittedName>
</protein>
<feature type="domain" description="L,D-TPase catalytic" evidence="10">
    <location>
        <begin position="261"/>
        <end position="388"/>
    </location>
</feature>
<dbReference type="EMBL" id="JAUUCC010000135">
    <property type="protein sequence ID" value="MEE2054891.1"/>
    <property type="molecule type" value="Genomic_DNA"/>
</dbReference>
<dbReference type="Gene3D" id="2.40.440.10">
    <property type="entry name" value="L,D-transpeptidase catalytic domain-like"/>
    <property type="match status" value="1"/>
</dbReference>
<dbReference type="PROSITE" id="PS51257">
    <property type="entry name" value="PROKAR_LIPOPROTEIN"/>
    <property type="match status" value="1"/>
</dbReference>
<evidence type="ECO:0000256" key="6">
    <source>
        <dbReference type="ARBA" id="ARBA00023316"/>
    </source>
</evidence>
<evidence type="ECO:0000259" key="10">
    <source>
        <dbReference type="PROSITE" id="PS52029"/>
    </source>
</evidence>
<evidence type="ECO:0000256" key="9">
    <source>
        <dbReference type="SAM" id="SignalP"/>
    </source>
</evidence>
<feature type="signal peptide" evidence="9">
    <location>
        <begin position="1"/>
        <end position="26"/>
    </location>
</feature>
<dbReference type="PANTHER" id="PTHR30582:SF2">
    <property type="entry name" value="L,D-TRANSPEPTIDASE YCIB-RELATED"/>
    <property type="match status" value="1"/>
</dbReference>